<organism evidence="1 2">
    <name type="scientific">Rhodococcus daqingensis</name>
    <dbReference type="NCBI Taxonomy" id="2479363"/>
    <lineage>
        <taxon>Bacteria</taxon>
        <taxon>Bacillati</taxon>
        <taxon>Actinomycetota</taxon>
        <taxon>Actinomycetes</taxon>
        <taxon>Mycobacteriales</taxon>
        <taxon>Nocardiaceae</taxon>
        <taxon>Rhodococcus</taxon>
    </lineage>
</organism>
<sequence>MAEIRIGISGWAYPGWRGDFYPAGLVHRRELAYAATRMPSIEINGSFYALQAPDSFARWRDETPDDFVFAVKGGRYITHMKRLRDIDTALANFFASGPLALRAKLGPILWQLPPTLEFDADRVAGFLAALPRTTTAAAELAARHDDKVPADRALTVADAPRPIRHALEARHLSFGGPEAVALIEQNDVALVVADSAGRYPMFDRRTSDFMYVRLHGDTELYASGYGDRALDAWATRIGGWSADGLDVFVYFDNDARGRAPFDAIALRRRLGAG</sequence>
<protein>
    <submittedName>
        <fullName evidence="1">DUF72 domain-containing protein</fullName>
    </submittedName>
</protein>
<dbReference type="Gene3D" id="3.20.20.410">
    <property type="entry name" value="Protein of unknown function UPF0759"/>
    <property type="match status" value="1"/>
</dbReference>
<evidence type="ECO:0000313" key="1">
    <source>
        <dbReference type="EMBL" id="MFC7446878.1"/>
    </source>
</evidence>
<evidence type="ECO:0000313" key="2">
    <source>
        <dbReference type="Proteomes" id="UP001596484"/>
    </source>
</evidence>
<name>A0ABW2RSR8_9NOCA</name>
<dbReference type="PANTHER" id="PTHR30348:SF4">
    <property type="entry name" value="DUF72 DOMAIN-CONTAINING PROTEIN"/>
    <property type="match status" value="1"/>
</dbReference>
<comment type="caution">
    <text evidence="1">The sequence shown here is derived from an EMBL/GenBank/DDBJ whole genome shotgun (WGS) entry which is preliminary data.</text>
</comment>
<reference evidence="2" key="1">
    <citation type="journal article" date="2019" name="Int. J. Syst. Evol. Microbiol.">
        <title>The Global Catalogue of Microorganisms (GCM) 10K type strain sequencing project: providing services to taxonomists for standard genome sequencing and annotation.</title>
        <authorList>
            <consortium name="The Broad Institute Genomics Platform"/>
            <consortium name="The Broad Institute Genome Sequencing Center for Infectious Disease"/>
            <person name="Wu L."/>
            <person name="Ma J."/>
        </authorList>
    </citation>
    <scope>NUCLEOTIDE SEQUENCE [LARGE SCALE GENOMIC DNA]</scope>
    <source>
        <strain evidence="2">ICMP 19430</strain>
    </source>
</reference>
<keyword evidence="2" id="KW-1185">Reference proteome</keyword>
<proteinExistence type="predicted"/>
<dbReference type="PANTHER" id="PTHR30348">
    <property type="entry name" value="UNCHARACTERIZED PROTEIN YECE"/>
    <property type="match status" value="1"/>
</dbReference>
<dbReference type="RefSeq" id="WP_378401444.1">
    <property type="nucleotide sequence ID" value="NZ_JBHTCS010000002.1"/>
</dbReference>
<dbReference type="InterPro" id="IPR002763">
    <property type="entry name" value="DUF72"/>
</dbReference>
<dbReference type="Proteomes" id="UP001596484">
    <property type="component" value="Unassembled WGS sequence"/>
</dbReference>
<dbReference type="SUPFAM" id="SSF117396">
    <property type="entry name" value="TM1631-like"/>
    <property type="match status" value="1"/>
</dbReference>
<dbReference type="EMBL" id="JBHTCS010000002">
    <property type="protein sequence ID" value="MFC7446878.1"/>
    <property type="molecule type" value="Genomic_DNA"/>
</dbReference>
<dbReference type="InterPro" id="IPR036520">
    <property type="entry name" value="UPF0759_sf"/>
</dbReference>
<dbReference type="Pfam" id="PF01904">
    <property type="entry name" value="DUF72"/>
    <property type="match status" value="1"/>
</dbReference>
<gene>
    <name evidence="1" type="ORF">ACFQS9_03135</name>
</gene>
<accession>A0ABW2RSR8</accession>